<dbReference type="OrthoDB" id="49135at2759"/>
<dbReference type="InterPro" id="IPR010710">
    <property type="entry name" value="DUF1289"/>
</dbReference>
<dbReference type="Pfam" id="PF06945">
    <property type="entry name" value="DUF1289"/>
    <property type="match status" value="1"/>
</dbReference>
<sequence>MKTSVWARSMIPLRMLVVPSDAFAFDLTATISQSTVIKMTSRSAGCSSMGRQQRFGVVPRLHASNQDDDTNIKVSQTPSEDVPLTPCNRICRYNANVFDGQVCIGCFRETYEIAAWQSLSPNEKYFALLDAKDRLQQITASPNNEVDGAISMEDLERQARFWKEQVNLK</sequence>
<accession>A0A9K3KMT2</accession>
<dbReference type="Proteomes" id="UP000693970">
    <property type="component" value="Unassembled WGS sequence"/>
</dbReference>
<protein>
    <submittedName>
        <fullName evidence="2">DUF1289 domain containing protein</fullName>
    </submittedName>
</protein>
<keyword evidence="1" id="KW-0732">Signal</keyword>
<feature type="chain" id="PRO_5039908627" evidence="1">
    <location>
        <begin position="23"/>
        <end position="169"/>
    </location>
</feature>
<proteinExistence type="predicted"/>
<dbReference type="AlphaFoldDB" id="A0A9K3KMT2"/>
<evidence type="ECO:0000313" key="2">
    <source>
        <dbReference type="EMBL" id="KAG7345885.1"/>
    </source>
</evidence>
<evidence type="ECO:0000313" key="3">
    <source>
        <dbReference type="Proteomes" id="UP000693970"/>
    </source>
</evidence>
<feature type="signal peptide" evidence="1">
    <location>
        <begin position="1"/>
        <end position="22"/>
    </location>
</feature>
<organism evidence="2 3">
    <name type="scientific">Nitzschia inconspicua</name>
    <dbReference type="NCBI Taxonomy" id="303405"/>
    <lineage>
        <taxon>Eukaryota</taxon>
        <taxon>Sar</taxon>
        <taxon>Stramenopiles</taxon>
        <taxon>Ochrophyta</taxon>
        <taxon>Bacillariophyta</taxon>
        <taxon>Bacillariophyceae</taxon>
        <taxon>Bacillariophycidae</taxon>
        <taxon>Bacillariales</taxon>
        <taxon>Bacillariaceae</taxon>
        <taxon>Nitzschia</taxon>
    </lineage>
</organism>
<evidence type="ECO:0000256" key="1">
    <source>
        <dbReference type="SAM" id="SignalP"/>
    </source>
</evidence>
<name>A0A9K3KMT2_9STRA</name>
<comment type="caution">
    <text evidence="2">The sequence shown here is derived from an EMBL/GenBank/DDBJ whole genome shotgun (WGS) entry which is preliminary data.</text>
</comment>
<dbReference type="EMBL" id="JAGRRH010000021">
    <property type="protein sequence ID" value="KAG7345885.1"/>
    <property type="molecule type" value="Genomic_DNA"/>
</dbReference>
<gene>
    <name evidence="2" type="ORF">IV203_004952</name>
</gene>
<keyword evidence="3" id="KW-1185">Reference proteome</keyword>
<reference evidence="2" key="1">
    <citation type="journal article" date="2021" name="Sci. Rep.">
        <title>Diploid genomic architecture of Nitzschia inconspicua, an elite biomass production diatom.</title>
        <authorList>
            <person name="Oliver A."/>
            <person name="Podell S."/>
            <person name="Pinowska A."/>
            <person name="Traller J.C."/>
            <person name="Smith S.R."/>
            <person name="McClure R."/>
            <person name="Beliaev A."/>
            <person name="Bohutskyi P."/>
            <person name="Hill E.A."/>
            <person name="Rabines A."/>
            <person name="Zheng H."/>
            <person name="Allen L.Z."/>
            <person name="Kuo A."/>
            <person name="Grigoriev I.V."/>
            <person name="Allen A.E."/>
            <person name="Hazlebeck D."/>
            <person name="Allen E.E."/>
        </authorList>
    </citation>
    <scope>NUCLEOTIDE SEQUENCE</scope>
    <source>
        <strain evidence="2">Hildebrandi</strain>
    </source>
</reference>
<reference evidence="2" key="2">
    <citation type="submission" date="2021-04" db="EMBL/GenBank/DDBJ databases">
        <authorList>
            <person name="Podell S."/>
        </authorList>
    </citation>
    <scope>NUCLEOTIDE SEQUENCE</scope>
    <source>
        <strain evidence="2">Hildebrandi</strain>
    </source>
</reference>